<reference evidence="3" key="2">
    <citation type="submission" date="2019-09" db="UniProtKB">
        <authorList>
            <consortium name="WormBaseParasite"/>
        </authorList>
    </citation>
    <scope>IDENTIFICATION</scope>
</reference>
<accession>A0A183GQP0</accession>
<dbReference type="EMBL" id="UZAH01037213">
    <property type="protein sequence ID" value="VDP48572.1"/>
    <property type="molecule type" value="Genomic_DNA"/>
</dbReference>
<dbReference type="OrthoDB" id="2526284at2759"/>
<protein>
    <submittedName>
        <fullName evidence="3">SCP domain-containing protein</fullName>
    </submittedName>
</protein>
<evidence type="ECO:0000313" key="2">
    <source>
        <dbReference type="Proteomes" id="UP000050761"/>
    </source>
</evidence>
<evidence type="ECO:0000313" key="3">
    <source>
        <dbReference type="WBParaSite" id="HPBE_0002501001-mRNA-1"/>
    </source>
</evidence>
<dbReference type="AlphaFoldDB" id="A0A183GQP0"/>
<proteinExistence type="predicted"/>
<dbReference type="WBParaSite" id="HPBE_0002501001-mRNA-1">
    <property type="protein sequence ID" value="HPBE_0002501001-mRNA-1"/>
    <property type="gene ID" value="HPBE_0002501001"/>
</dbReference>
<keyword evidence="2" id="KW-1185">Reference proteome</keyword>
<gene>
    <name evidence="1" type="ORF">HPBE_LOCUS25009</name>
</gene>
<accession>A0A3P8DB90</accession>
<sequence length="74" mass="8328">MAPWSTEATEILRNLEQCRKEAFGVFLTADNKMCQQSSGGCEPMLMSRSNFIRAPMTWTDLAHSANFNNYAVAH</sequence>
<organism evidence="2 3">
    <name type="scientific">Heligmosomoides polygyrus</name>
    <name type="common">Parasitic roundworm</name>
    <dbReference type="NCBI Taxonomy" id="6339"/>
    <lineage>
        <taxon>Eukaryota</taxon>
        <taxon>Metazoa</taxon>
        <taxon>Ecdysozoa</taxon>
        <taxon>Nematoda</taxon>
        <taxon>Chromadorea</taxon>
        <taxon>Rhabditida</taxon>
        <taxon>Rhabditina</taxon>
        <taxon>Rhabditomorpha</taxon>
        <taxon>Strongyloidea</taxon>
        <taxon>Heligmosomidae</taxon>
        <taxon>Heligmosomoides</taxon>
    </lineage>
</organism>
<evidence type="ECO:0000313" key="1">
    <source>
        <dbReference type="EMBL" id="VDP48572.1"/>
    </source>
</evidence>
<name>A0A183GQP0_HELPZ</name>
<dbReference type="Proteomes" id="UP000050761">
    <property type="component" value="Unassembled WGS sequence"/>
</dbReference>
<reference evidence="1 2" key="1">
    <citation type="submission" date="2018-11" db="EMBL/GenBank/DDBJ databases">
        <authorList>
            <consortium name="Pathogen Informatics"/>
        </authorList>
    </citation>
    <scope>NUCLEOTIDE SEQUENCE [LARGE SCALE GENOMIC DNA]</scope>
</reference>